<reference evidence="4 5" key="1">
    <citation type="submission" date="2024-06" db="EMBL/GenBank/DDBJ databases">
        <title>The Natural Products Discovery Center: Release of the First 8490 Sequenced Strains for Exploring Actinobacteria Biosynthetic Diversity.</title>
        <authorList>
            <person name="Kalkreuter E."/>
            <person name="Kautsar S.A."/>
            <person name="Yang D."/>
            <person name="Bader C.D."/>
            <person name="Teijaro C.N."/>
            <person name="Fluegel L."/>
            <person name="Davis C.M."/>
            <person name="Simpson J.R."/>
            <person name="Lauterbach L."/>
            <person name="Steele A.D."/>
            <person name="Gui C."/>
            <person name="Meng S."/>
            <person name="Li G."/>
            <person name="Viehrig K."/>
            <person name="Ye F."/>
            <person name="Su P."/>
            <person name="Kiefer A.F."/>
            <person name="Nichols A."/>
            <person name="Cepeda A.J."/>
            <person name="Yan W."/>
            <person name="Fan B."/>
            <person name="Jiang Y."/>
            <person name="Adhikari A."/>
            <person name="Zheng C.-J."/>
            <person name="Schuster L."/>
            <person name="Cowan T.M."/>
            <person name="Smanski M.J."/>
            <person name="Chevrette M.G."/>
            <person name="De Carvalho L.P.S."/>
            <person name="Shen B."/>
        </authorList>
    </citation>
    <scope>NUCLEOTIDE SEQUENCE [LARGE SCALE GENOMIC DNA]</scope>
    <source>
        <strain evidence="4 5">NPDC046838</strain>
    </source>
</reference>
<dbReference type="InterPro" id="IPR058330">
    <property type="entry name" value="DUF8017"/>
</dbReference>
<feature type="transmembrane region" description="Helical" evidence="2">
    <location>
        <begin position="88"/>
        <end position="109"/>
    </location>
</feature>
<keyword evidence="2" id="KW-1133">Transmembrane helix</keyword>
<evidence type="ECO:0000256" key="2">
    <source>
        <dbReference type="SAM" id="Phobius"/>
    </source>
</evidence>
<feature type="region of interest" description="Disordered" evidence="1">
    <location>
        <begin position="1"/>
        <end position="85"/>
    </location>
</feature>
<keyword evidence="2" id="KW-0472">Membrane</keyword>
<feature type="region of interest" description="Disordered" evidence="1">
    <location>
        <begin position="115"/>
        <end position="149"/>
    </location>
</feature>
<evidence type="ECO:0000256" key="1">
    <source>
        <dbReference type="SAM" id="MobiDB-lite"/>
    </source>
</evidence>
<evidence type="ECO:0000259" key="3">
    <source>
        <dbReference type="Pfam" id="PF26056"/>
    </source>
</evidence>
<organism evidence="4 5">
    <name type="scientific">Streptomyces atriruber</name>
    <dbReference type="NCBI Taxonomy" id="545121"/>
    <lineage>
        <taxon>Bacteria</taxon>
        <taxon>Bacillati</taxon>
        <taxon>Actinomycetota</taxon>
        <taxon>Actinomycetes</taxon>
        <taxon>Kitasatosporales</taxon>
        <taxon>Streptomycetaceae</taxon>
        <taxon>Streptomyces</taxon>
    </lineage>
</organism>
<feature type="compositionally biased region" description="Low complexity" evidence="1">
    <location>
        <begin position="1"/>
        <end position="26"/>
    </location>
</feature>
<gene>
    <name evidence="4" type="ORF">ABZ921_35440</name>
</gene>
<evidence type="ECO:0000313" key="5">
    <source>
        <dbReference type="Proteomes" id="UP001551176"/>
    </source>
</evidence>
<sequence length="347" mass="36156">MWHGEQPPGGEQNQQGQGQNQQPGQGQSQGPGQGPGPGQNPYQQPGYQQPNPYGQQAQWNAPTMPAGPQGAAPEPPSGGKGGGDRTKLIALVTAGAVVVAAGVTGFLLLGGDKDDSAGPDPANSSATADPTGSDAPNPRTGDGMPEPTVPGWKVVVNPKVGIAFDVPAQWSLESRDWAGGVVENEDAEDDSAPFLAAYAAPAYFKEKWCVSDADKDGIKDDTPLAAAGTRGGRGMKSTQQFARHDATNWVYGVYTQPDRKTVTTGPTESYTTKSGVKGSLVTASSSGVEKQGKCESDGKATVFAFKDQEGRFVSWSFHGAKGVEDELPDATVEKILATVRLYDPVQD</sequence>
<evidence type="ECO:0000313" key="4">
    <source>
        <dbReference type="EMBL" id="MEU6825936.1"/>
    </source>
</evidence>
<dbReference type="Pfam" id="PF26056">
    <property type="entry name" value="DUF8017"/>
    <property type="match status" value="1"/>
</dbReference>
<feature type="compositionally biased region" description="Low complexity" evidence="1">
    <location>
        <begin position="39"/>
        <end position="56"/>
    </location>
</feature>
<keyword evidence="5" id="KW-1185">Reference proteome</keyword>
<protein>
    <recommendedName>
        <fullName evidence="3">DUF8017 domain-containing protein</fullName>
    </recommendedName>
</protein>
<proteinExistence type="predicted"/>
<dbReference type="RefSeq" id="WP_359356772.1">
    <property type="nucleotide sequence ID" value="NZ_JBEYXV010000023.1"/>
</dbReference>
<feature type="domain" description="DUF8017" evidence="3">
    <location>
        <begin position="146"/>
        <end position="342"/>
    </location>
</feature>
<feature type="compositionally biased region" description="Gly residues" evidence="1">
    <location>
        <begin position="27"/>
        <end position="37"/>
    </location>
</feature>
<name>A0ABV3BY43_9ACTN</name>
<accession>A0ABV3BY43</accession>
<dbReference type="Proteomes" id="UP001551176">
    <property type="component" value="Unassembled WGS sequence"/>
</dbReference>
<dbReference type="EMBL" id="JBEYXV010000023">
    <property type="protein sequence ID" value="MEU6825936.1"/>
    <property type="molecule type" value="Genomic_DNA"/>
</dbReference>
<comment type="caution">
    <text evidence="4">The sequence shown here is derived from an EMBL/GenBank/DDBJ whole genome shotgun (WGS) entry which is preliminary data.</text>
</comment>
<keyword evidence="2" id="KW-0812">Transmembrane</keyword>